<dbReference type="CDD" id="cd09274">
    <property type="entry name" value="RNase_HI_RT_Ty3"/>
    <property type="match status" value="1"/>
</dbReference>
<evidence type="ECO:0000256" key="1">
    <source>
        <dbReference type="ARBA" id="ARBA00022679"/>
    </source>
</evidence>
<dbReference type="InterPro" id="IPR001584">
    <property type="entry name" value="Integrase_cat-core"/>
</dbReference>
<keyword evidence="3" id="KW-0540">Nuclease</keyword>
<dbReference type="InterPro" id="IPR016197">
    <property type="entry name" value="Chromo-like_dom_sf"/>
</dbReference>
<dbReference type="Proteomes" id="UP001652660">
    <property type="component" value="Chromosome 2c"/>
</dbReference>
<dbReference type="Pfam" id="PF17917">
    <property type="entry name" value="RT_RNaseH"/>
    <property type="match status" value="1"/>
</dbReference>
<organism evidence="8 9">
    <name type="scientific">Coffea arabica</name>
    <name type="common">Arabian coffee</name>
    <dbReference type="NCBI Taxonomy" id="13443"/>
    <lineage>
        <taxon>Eukaryota</taxon>
        <taxon>Viridiplantae</taxon>
        <taxon>Streptophyta</taxon>
        <taxon>Embryophyta</taxon>
        <taxon>Tracheophyta</taxon>
        <taxon>Spermatophyta</taxon>
        <taxon>Magnoliopsida</taxon>
        <taxon>eudicotyledons</taxon>
        <taxon>Gunneridae</taxon>
        <taxon>Pentapetalae</taxon>
        <taxon>asterids</taxon>
        <taxon>lamiids</taxon>
        <taxon>Gentianales</taxon>
        <taxon>Rubiaceae</taxon>
        <taxon>Ixoroideae</taxon>
        <taxon>Gardenieae complex</taxon>
        <taxon>Bertiereae - Coffeeae clade</taxon>
        <taxon>Coffeeae</taxon>
        <taxon>Coffea</taxon>
    </lineage>
</organism>
<dbReference type="SUPFAM" id="SSF56672">
    <property type="entry name" value="DNA/RNA polymerases"/>
    <property type="match status" value="1"/>
</dbReference>
<dbReference type="PROSITE" id="PS50994">
    <property type="entry name" value="INTEGRASE"/>
    <property type="match status" value="1"/>
</dbReference>
<dbReference type="InterPro" id="IPR041373">
    <property type="entry name" value="RT_RNaseH"/>
</dbReference>
<evidence type="ECO:0000256" key="3">
    <source>
        <dbReference type="ARBA" id="ARBA00022722"/>
    </source>
</evidence>
<name>A0ABM4WMG6_COFAR</name>
<evidence type="ECO:0000259" key="7">
    <source>
        <dbReference type="PROSITE" id="PS50994"/>
    </source>
</evidence>
<feature type="domain" description="Integrase catalytic" evidence="7">
    <location>
        <begin position="41"/>
        <end position="227"/>
    </location>
</feature>
<keyword evidence="1" id="KW-0808">Transferase</keyword>
<keyword evidence="6" id="KW-0695">RNA-directed DNA polymerase</keyword>
<dbReference type="InterPro" id="IPR043502">
    <property type="entry name" value="DNA/RNA_pol_sf"/>
</dbReference>
<keyword evidence="2" id="KW-0548">Nucleotidyltransferase</keyword>
<dbReference type="InterPro" id="IPR012337">
    <property type="entry name" value="RNaseH-like_sf"/>
</dbReference>
<evidence type="ECO:0000313" key="8">
    <source>
        <dbReference type="Proteomes" id="UP001652660"/>
    </source>
</evidence>
<evidence type="ECO:0000256" key="2">
    <source>
        <dbReference type="ARBA" id="ARBA00022695"/>
    </source>
</evidence>
<proteinExistence type="predicted"/>
<dbReference type="SUPFAM" id="SSF53098">
    <property type="entry name" value="Ribonuclease H-like"/>
    <property type="match status" value="1"/>
</dbReference>
<sequence length="436" mass="50307">MVPVLALPEGVDGYVVYSDASKEGLSCVLMQKGKVVTYTSRKLKPHEMNHPTHDLKLAAVIFALKKWKHYLYGVTFEIFTDHKRLKYLFSQKELNLRQRRLVKFLKDYDCSINYHPRKVNVVVDALNRKAQVAGLMKLAKLYTEEIMRLHGIPETLGTKLKLSTAYHPQTDGQSERTIQTLEDMLKSCILDFEGNWSQYMTLAKFAYNNSYQASIQMAPYEALYGRRCRSPIHLDEVVEKRVLDPTAIPWIEEAYEKVKLVRERLQTAQSRQKSYANYLRKDLEFDVGDKVFLRVKPMKGGVVSKKGKKLKPRIHNVFHVSILKKYHPDPSHVIQLDEVKVDESLSYEERPIKILDREIKELRNKKIALVKVLWRNRDVEEATWEVEKDMKNQYPDINLHSLLLPRSSKRKEKIVVVAATLAAPAAATTAGLFGPG</sequence>
<gene>
    <name evidence="9" type="primary">LOC140035588</name>
</gene>
<dbReference type="Gene3D" id="3.10.20.370">
    <property type="match status" value="1"/>
</dbReference>
<dbReference type="Gene3D" id="3.30.420.10">
    <property type="entry name" value="Ribonuclease H-like superfamily/Ribonuclease H"/>
    <property type="match status" value="1"/>
</dbReference>
<dbReference type="GeneID" id="140035588"/>
<dbReference type="RefSeq" id="XP_071932976.1">
    <property type="nucleotide sequence ID" value="XM_072076875.1"/>
</dbReference>
<evidence type="ECO:0000256" key="4">
    <source>
        <dbReference type="ARBA" id="ARBA00022759"/>
    </source>
</evidence>
<keyword evidence="5" id="KW-0378">Hydrolase</keyword>
<evidence type="ECO:0000256" key="6">
    <source>
        <dbReference type="ARBA" id="ARBA00022918"/>
    </source>
</evidence>
<dbReference type="PANTHER" id="PTHR34072:SF59">
    <property type="entry name" value="CCHC-TYPE INTEGRASE"/>
    <property type="match status" value="1"/>
</dbReference>
<dbReference type="SUPFAM" id="SSF54160">
    <property type="entry name" value="Chromo domain-like"/>
    <property type="match status" value="1"/>
</dbReference>
<evidence type="ECO:0000313" key="9">
    <source>
        <dbReference type="RefSeq" id="XP_071932976.1"/>
    </source>
</evidence>
<dbReference type="InterPro" id="IPR036397">
    <property type="entry name" value="RNaseH_sf"/>
</dbReference>
<accession>A0ABM4WMG6</accession>
<evidence type="ECO:0000256" key="5">
    <source>
        <dbReference type="ARBA" id="ARBA00022801"/>
    </source>
</evidence>
<dbReference type="PANTHER" id="PTHR34072">
    <property type="entry name" value="ENZYMATIC POLYPROTEIN-RELATED"/>
    <property type="match status" value="1"/>
</dbReference>
<keyword evidence="4" id="KW-0255">Endonuclease</keyword>
<keyword evidence="8" id="KW-1185">Reference proteome</keyword>
<reference evidence="9" key="1">
    <citation type="submission" date="2025-08" db="UniProtKB">
        <authorList>
            <consortium name="RefSeq"/>
        </authorList>
    </citation>
    <scope>IDENTIFICATION</scope>
    <source>
        <tissue evidence="9">Leaves</tissue>
    </source>
</reference>
<protein>
    <recommendedName>
        <fullName evidence="7">Integrase catalytic domain-containing protein</fullName>
    </recommendedName>
</protein>